<dbReference type="Pfam" id="PF07681">
    <property type="entry name" value="DoxX"/>
    <property type="match status" value="1"/>
</dbReference>
<evidence type="ECO:0000256" key="7">
    <source>
        <dbReference type="SAM" id="Phobius"/>
    </source>
</evidence>
<keyword evidence="5 7" id="KW-1133">Transmembrane helix</keyword>
<evidence type="ECO:0000313" key="9">
    <source>
        <dbReference type="Proteomes" id="UP001152651"/>
    </source>
</evidence>
<comment type="caution">
    <text evidence="8">The sequence shown here is derived from an EMBL/GenBank/DDBJ whole genome shotgun (WGS) entry which is preliminary data.</text>
</comment>
<keyword evidence="9" id="KW-1185">Reference proteome</keyword>
<keyword evidence="6 7" id="KW-0472">Membrane</keyword>
<dbReference type="EMBL" id="CALSBS010000008">
    <property type="protein sequence ID" value="CAH6659731.1"/>
    <property type="molecule type" value="Genomic_DNA"/>
</dbReference>
<sequence>MLNALTQRFDHPDGAKLLLRLTFSGLLLFHGIHKALPGGDLGFIQDLLMKAGLPGFMAWGVFIGEILCPILIILGIFTRWAAIIVSFTMLTAVALANGTQIFALAPTGAWIIESAAFYFLLGIVIFLLGGGRYSVMSNPDYR</sequence>
<name>A0ABM9F9D2_9ENTR</name>
<feature type="transmembrane region" description="Helical" evidence="7">
    <location>
        <begin position="56"/>
        <end position="77"/>
    </location>
</feature>
<evidence type="ECO:0000256" key="6">
    <source>
        <dbReference type="ARBA" id="ARBA00023136"/>
    </source>
</evidence>
<accession>A0ABM9F9D2</accession>
<dbReference type="RefSeq" id="WP_253897952.1">
    <property type="nucleotide sequence ID" value="NZ_CALSBS010000008.1"/>
</dbReference>
<keyword evidence="3" id="KW-1003">Cell membrane</keyword>
<comment type="similarity">
    <text evidence="2">Belongs to the DoxX family.</text>
</comment>
<dbReference type="PANTHER" id="PTHR33452">
    <property type="entry name" value="OXIDOREDUCTASE CATD-RELATED"/>
    <property type="match status" value="1"/>
</dbReference>
<keyword evidence="4 7" id="KW-0812">Transmembrane</keyword>
<evidence type="ECO:0000256" key="3">
    <source>
        <dbReference type="ARBA" id="ARBA00022475"/>
    </source>
</evidence>
<gene>
    <name evidence="8" type="ORF">FBBNIHIM_11445</name>
</gene>
<evidence type="ECO:0000256" key="2">
    <source>
        <dbReference type="ARBA" id="ARBA00006679"/>
    </source>
</evidence>
<evidence type="ECO:0000256" key="5">
    <source>
        <dbReference type="ARBA" id="ARBA00022989"/>
    </source>
</evidence>
<feature type="transmembrane region" description="Helical" evidence="7">
    <location>
        <begin position="115"/>
        <end position="135"/>
    </location>
</feature>
<dbReference type="InterPro" id="IPR032808">
    <property type="entry name" value="DoxX"/>
</dbReference>
<dbReference type="InterPro" id="IPR051907">
    <property type="entry name" value="DoxX-like_oxidoreductase"/>
</dbReference>
<evidence type="ECO:0000313" key="8">
    <source>
        <dbReference type="EMBL" id="CAH6659731.1"/>
    </source>
</evidence>
<protein>
    <submittedName>
        <fullName evidence="8">Membrane protein</fullName>
    </submittedName>
</protein>
<feature type="transmembrane region" description="Helical" evidence="7">
    <location>
        <begin position="84"/>
        <end position="103"/>
    </location>
</feature>
<evidence type="ECO:0000256" key="1">
    <source>
        <dbReference type="ARBA" id="ARBA00004651"/>
    </source>
</evidence>
<dbReference type="Proteomes" id="UP001152651">
    <property type="component" value="Unassembled WGS sequence"/>
</dbReference>
<comment type="subcellular location">
    <subcellularLocation>
        <location evidence="1">Cell membrane</location>
        <topology evidence="1">Multi-pass membrane protein</topology>
    </subcellularLocation>
</comment>
<organism evidence="8 9">
    <name type="scientific">Pseudocitrobacter vendiensis</name>
    <dbReference type="NCBI Taxonomy" id="2488306"/>
    <lineage>
        <taxon>Bacteria</taxon>
        <taxon>Pseudomonadati</taxon>
        <taxon>Pseudomonadota</taxon>
        <taxon>Gammaproteobacteria</taxon>
        <taxon>Enterobacterales</taxon>
        <taxon>Enterobacteriaceae</taxon>
        <taxon>Pseudocitrobacter</taxon>
    </lineage>
</organism>
<evidence type="ECO:0000256" key="4">
    <source>
        <dbReference type="ARBA" id="ARBA00022692"/>
    </source>
</evidence>
<dbReference type="PANTHER" id="PTHR33452:SF1">
    <property type="entry name" value="INNER MEMBRANE PROTEIN YPHA-RELATED"/>
    <property type="match status" value="1"/>
</dbReference>
<proteinExistence type="inferred from homology"/>
<reference evidence="8" key="1">
    <citation type="submission" date="2022-05" db="EMBL/GenBank/DDBJ databases">
        <authorList>
            <person name="Blom J."/>
        </authorList>
    </citation>
    <scope>NUCLEOTIDE SEQUENCE</scope>
    <source>
        <strain evidence="8">Type strain: CPO20170097</strain>
    </source>
</reference>